<dbReference type="Pfam" id="PF05635">
    <property type="entry name" value="23S_rRNA_IVP"/>
    <property type="match status" value="1"/>
</dbReference>
<dbReference type="InterPro" id="IPR036583">
    <property type="entry name" value="23S_rRNA_IVS_sf"/>
</dbReference>
<dbReference type="InterPro" id="IPR012657">
    <property type="entry name" value="23S_rRNA-intervening_sequence"/>
</dbReference>
<evidence type="ECO:0000313" key="1">
    <source>
        <dbReference type="EMBL" id="GEO02831.1"/>
    </source>
</evidence>
<dbReference type="PANTHER" id="PTHR38471">
    <property type="entry name" value="FOUR HELIX BUNDLE PROTEIN"/>
    <property type="match status" value="1"/>
</dbReference>
<dbReference type="SUPFAM" id="SSF158446">
    <property type="entry name" value="IVS-encoded protein-like"/>
    <property type="match status" value="1"/>
</dbReference>
<dbReference type="RefSeq" id="WP_146894872.1">
    <property type="nucleotide sequence ID" value="NZ_BJYS01000002.1"/>
</dbReference>
<evidence type="ECO:0000313" key="2">
    <source>
        <dbReference type="Proteomes" id="UP000321532"/>
    </source>
</evidence>
<gene>
    <name evidence="1" type="ORF">AAE02nite_04950</name>
</gene>
<protein>
    <recommendedName>
        <fullName evidence="3">Four helix bundle protein</fullName>
    </recommendedName>
</protein>
<sequence>MEKRYLSFEDIEAYKVAFRLSNMVWDIVIHWNNFSKDTVGKQFVRAVDSISANIAEGYGRYTKKDKVHFYRYAKASILESIDWFKKAKSRKLISEEEANTIASDLEKLPRLINWLIKYTNDNLTV</sequence>
<reference evidence="1 2" key="1">
    <citation type="submission" date="2019-07" db="EMBL/GenBank/DDBJ databases">
        <title>Whole genome shotgun sequence of Adhaeribacter aerolatus NBRC 106133.</title>
        <authorList>
            <person name="Hosoyama A."/>
            <person name="Uohara A."/>
            <person name="Ohji S."/>
            <person name="Ichikawa N."/>
        </authorList>
    </citation>
    <scope>NUCLEOTIDE SEQUENCE [LARGE SCALE GENOMIC DNA]</scope>
    <source>
        <strain evidence="1 2">NBRC 106133</strain>
    </source>
</reference>
<dbReference type="Gene3D" id="1.20.1440.60">
    <property type="entry name" value="23S rRNA-intervening sequence"/>
    <property type="match status" value="1"/>
</dbReference>
<comment type="caution">
    <text evidence="1">The sequence shown here is derived from an EMBL/GenBank/DDBJ whole genome shotgun (WGS) entry which is preliminary data.</text>
</comment>
<dbReference type="OrthoDB" id="9811959at2"/>
<dbReference type="NCBIfam" id="TIGR02436">
    <property type="entry name" value="four helix bundle protein"/>
    <property type="match status" value="1"/>
</dbReference>
<organism evidence="1 2">
    <name type="scientific">Adhaeribacter aerolatus</name>
    <dbReference type="NCBI Taxonomy" id="670289"/>
    <lineage>
        <taxon>Bacteria</taxon>
        <taxon>Pseudomonadati</taxon>
        <taxon>Bacteroidota</taxon>
        <taxon>Cytophagia</taxon>
        <taxon>Cytophagales</taxon>
        <taxon>Hymenobacteraceae</taxon>
        <taxon>Adhaeribacter</taxon>
    </lineage>
</organism>
<name>A0A512ASZ5_9BACT</name>
<dbReference type="PANTHER" id="PTHR38471:SF2">
    <property type="entry name" value="FOUR HELIX BUNDLE PROTEIN"/>
    <property type="match status" value="1"/>
</dbReference>
<dbReference type="Proteomes" id="UP000321532">
    <property type="component" value="Unassembled WGS sequence"/>
</dbReference>
<proteinExistence type="predicted"/>
<dbReference type="EMBL" id="BJYS01000002">
    <property type="protein sequence ID" value="GEO02831.1"/>
    <property type="molecule type" value="Genomic_DNA"/>
</dbReference>
<evidence type="ECO:0008006" key="3">
    <source>
        <dbReference type="Google" id="ProtNLM"/>
    </source>
</evidence>
<keyword evidence="2" id="KW-1185">Reference proteome</keyword>
<accession>A0A512ASZ5</accession>
<dbReference type="AlphaFoldDB" id="A0A512ASZ5"/>